<dbReference type="EMBL" id="KN716632">
    <property type="protein sequence ID" value="KJH42731.1"/>
    <property type="molecule type" value="Genomic_DNA"/>
</dbReference>
<name>A0A0D8XK97_DICVI</name>
<dbReference type="OrthoDB" id="5849700at2759"/>
<accession>A0A0D8XK97</accession>
<organism evidence="2 3">
    <name type="scientific">Dictyocaulus viviparus</name>
    <name type="common">Bovine lungworm</name>
    <dbReference type="NCBI Taxonomy" id="29172"/>
    <lineage>
        <taxon>Eukaryota</taxon>
        <taxon>Metazoa</taxon>
        <taxon>Ecdysozoa</taxon>
        <taxon>Nematoda</taxon>
        <taxon>Chromadorea</taxon>
        <taxon>Rhabditida</taxon>
        <taxon>Rhabditina</taxon>
        <taxon>Rhabditomorpha</taxon>
        <taxon>Strongyloidea</taxon>
        <taxon>Metastrongylidae</taxon>
        <taxon>Dictyocaulus</taxon>
    </lineage>
</organism>
<dbReference type="Proteomes" id="UP000053766">
    <property type="component" value="Unassembled WGS sequence"/>
</dbReference>
<dbReference type="AlphaFoldDB" id="A0A0D8XK97"/>
<proteinExistence type="predicted"/>
<keyword evidence="1" id="KW-0472">Membrane</keyword>
<sequence>RLSINNAWKTLIDNEVLTYECRERLKTIFSSNHSWVNVSCLSQKHVVPRCDQLPHDTITLAEYSSVNPLWLFTCVLICVACVILFSLMIV</sequence>
<reference evidence="2 3" key="1">
    <citation type="submission" date="2013-11" db="EMBL/GenBank/DDBJ databases">
        <title>Draft genome of the bovine lungworm Dictyocaulus viviparus.</title>
        <authorList>
            <person name="Mitreva M."/>
        </authorList>
    </citation>
    <scope>NUCLEOTIDE SEQUENCE [LARGE SCALE GENOMIC DNA]</scope>
    <source>
        <strain evidence="2 3">HannoverDv2000</strain>
    </source>
</reference>
<evidence type="ECO:0000313" key="3">
    <source>
        <dbReference type="Proteomes" id="UP000053766"/>
    </source>
</evidence>
<evidence type="ECO:0000313" key="2">
    <source>
        <dbReference type="EMBL" id="KJH42731.1"/>
    </source>
</evidence>
<feature type="non-terminal residue" evidence="2">
    <location>
        <position position="1"/>
    </location>
</feature>
<gene>
    <name evidence="2" type="ORF">DICVIV_11270</name>
</gene>
<keyword evidence="1" id="KW-1133">Transmembrane helix</keyword>
<feature type="transmembrane region" description="Helical" evidence="1">
    <location>
        <begin position="69"/>
        <end position="89"/>
    </location>
</feature>
<evidence type="ECO:0000256" key="1">
    <source>
        <dbReference type="SAM" id="Phobius"/>
    </source>
</evidence>
<protein>
    <submittedName>
        <fullName evidence="2">Uncharacterized protein</fullName>
    </submittedName>
</protein>
<keyword evidence="3" id="KW-1185">Reference proteome</keyword>
<reference evidence="3" key="2">
    <citation type="journal article" date="2016" name="Sci. Rep.">
        <title>Dictyocaulus viviparus genome, variome and transcriptome elucidate lungworm biology and support future intervention.</title>
        <authorList>
            <person name="McNulty S.N."/>
            <person name="Strube C."/>
            <person name="Rosa B.A."/>
            <person name="Martin J.C."/>
            <person name="Tyagi R."/>
            <person name="Choi Y.J."/>
            <person name="Wang Q."/>
            <person name="Hallsworth Pepin K."/>
            <person name="Zhang X."/>
            <person name="Ozersky P."/>
            <person name="Wilson R.K."/>
            <person name="Sternberg P.W."/>
            <person name="Gasser R.B."/>
            <person name="Mitreva M."/>
        </authorList>
    </citation>
    <scope>NUCLEOTIDE SEQUENCE [LARGE SCALE GENOMIC DNA]</scope>
    <source>
        <strain evidence="3">HannoverDv2000</strain>
    </source>
</reference>
<keyword evidence="1" id="KW-0812">Transmembrane</keyword>